<evidence type="ECO:0000313" key="7">
    <source>
        <dbReference type="Proteomes" id="UP000247591"/>
    </source>
</evidence>
<dbReference type="Pfam" id="PF01571">
    <property type="entry name" value="GCV_T"/>
    <property type="match status" value="1"/>
</dbReference>
<dbReference type="Proteomes" id="UP000247591">
    <property type="component" value="Unassembled WGS sequence"/>
</dbReference>
<keyword evidence="7" id="KW-1185">Reference proteome</keyword>
<name>A0A318RFV2_WILLI</name>
<dbReference type="Gene3D" id="3.30.1360.120">
    <property type="entry name" value="Probable tRNA modification gtpase trme, domain 1"/>
    <property type="match status" value="1"/>
</dbReference>
<accession>A0A318RFV2</accession>
<dbReference type="InterPro" id="IPR006076">
    <property type="entry name" value="FAD-dep_OxRdtase"/>
</dbReference>
<dbReference type="RefSeq" id="WP_211325148.1">
    <property type="nucleotide sequence ID" value="NZ_QJSP01000017.1"/>
</dbReference>
<evidence type="ECO:0000259" key="4">
    <source>
        <dbReference type="Pfam" id="PF08669"/>
    </source>
</evidence>
<keyword evidence="6" id="KW-0808">Transferase</keyword>
<evidence type="ECO:0000259" key="2">
    <source>
        <dbReference type="Pfam" id="PF01266"/>
    </source>
</evidence>
<dbReference type="Gene3D" id="3.50.50.60">
    <property type="entry name" value="FAD/NAD(P)-binding domain"/>
    <property type="match status" value="1"/>
</dbReference>
<dbReference type="InterPro" id="IPR028896">
    <property type="entry name" value="GcvT/YgfZ/DmdA"/>
</dbReference>
<comment type="similarity">
    <text evidence="1">Belongs to the GcvT family.</text>
</comment>
<dbReference type="InterPro" id="IPR036188">
    <property type="entry name" value="FAD/NAD-bd_sf"/>
</dbReference>
<dbReference type="Pfam" id="PF01266">
    <property type="entry name" value="DAO"/>
    <property type="match status" value="1"/>
</dbReference>
<dbReference type="Gene3D" id="3.30.70.1400">
    <property type="entry name" value="Aminomethyltransferase beta-barrel domains"/>
    <property type="match status" value="1"/>
</dbReference>
<dbReference type="InterPro" id="IPR027266">
    <property type="entry name" value="TrmE/GcvT-like"/>
</dbReference>
<protein>
    <submittedName>
        <fullName evidence="6">Glycine cleavage system aminomethyltransferase T</fullName>
    </submittedName>
</protein>
<dbReference type="Gene3D" id="2.40.30.110">
    <property type="entry name" value="Aminomethyltransferase beta-barrel domains"/>
    <property type="match status" value="1"/>
</dbReference>
<dbReference type="InterPro" id="IPR006222">
    <property type="entry name" value="GCVT_N"/>
</dbReference>
<dbReference type="AlphaFoldDB" id="A0A318RFV2"/>
<evidence type="ECO:0000259" key="5">
    <source>
        <dbReference type="Pfam" id="PF16350"/>
    </source>
</evidence>
<dbReference type="EMBL" id="QJSP01000017">
    <property type="protein sequence ID" value="PYE13275.1"/>
    <property type="molecule type" value="Genomic_DNA"/>
</dbReference>
<feature type="domain" description="Aminomethyltransferase C-terminal" evidence="4">
    <location>
        <begin position="737"/>
        <end position="809"/>
    </location>
</feature>
<dbReference type="InterPro" id="IPR013977">
    <property type="entry name" value="GcvT_C"/>
</dbReference>
<dbReference type="PANTHER" id="PTHR43757:SF2">
    <property type="entry name" value="AMINOMETHYLTRANSFERASE, MITOCHONDRIAL"/>
    <property type="match status" value="1"/>
</dbReference>
<dbReference type="GO" id="GO:0008168">
    <property type="term" value="F:methyltransferase activity"/>
    <property type="evidence" value="ECO:0007669"/>
    <property type="project" value="UniProtKB-KW"/>
</dbReference>
<sequence length="823" mass="87469">MGQPRYLIIGAGVVGSSLADELTALGHCDVTVLDRGPLVPGTTAMTGGSSSHAPGLVFQTNVSRTMSGFAQYTAKKFGSLNQPGGLSYNAVGGLEVATTPQRLAELARKEGWAKAAGIPAELISPDECAALHPLLDPTVILGGLHTPTDGLAGAPAAITAQMNRAIDRGAVFVGDQVVVEVLQRGGSVTGVRTADRVFDADVVVSCAGFWGAQLGDLVGLVVPLVPMGHQYAKTSVVESLAAYPDAGRGHADATLPILRHQDADLYYRQHGDQIGIGYYGHRPMPVDMDRLYEATAAESMPSMLPFTAKDFDPAWAETVRILPGVASAEVVDGFNGIFSFTPDGGPMMGEHPGLEGFWVAEAVWVTHSAGVAKTMAQWITHGTPDVDVHGCDLARFTDAQVQPDYVADTSAQAFVEVYDIIHPREPRSVQRGVAVSPFHARQVAAGAVFHVGRQWERPAWYESNANLVDARQPYPADAWAQRHWSPTVLAEAAATRARVGLFDMTSLMRIEVRGPDAATFLSGLLTRTVDRPVGTVVYALLLDDRGGVRSDVTVARLGDDHFQLGINGPMDIDWLGRRRGSEEVTITDITASTCCIGVWGPRSRDLVAPLCSIELRDNTLGYYKAAQATIAGVAVTLMRISYVGELGWEIYADNADGLRLWDRLAEAGEPVGAVLAGRSALDVLRIEKGYRSWGHDMSAEMTPDEAGIGFAVGRKHAFLGREALAQRPIRCRLQTVVALDPDAIVLGGEPVLLDGAVVGHVTSAAFSPTVGRTVAYAKVAPGIDVGDRVSIEYFGRPLAFVVSEPVLVDPAGDRVKGLIGVNG</sequence>
<evidence type="ECO:0000256" key="1">
    <source>
        <dbReference type="ARBA" id="ARBA00008609"/>
    </source>
</evidence>
<reference evidence="6 7" key="1">
    <citation type="submission" date="2018-06" db="EMBL/GenBank/DDBJ databases">
        <title>Genomic Encyclopedia of Type Strains, Phase IV (KMG-IV): sequencing the most valuable type-strain genomes for metagenomic binning, comparative biology and taxonomic classification.</title>
        <authorList>
            <person name="Goeker M."/>
        </authorList>
    </citation>
    <scope>NUCLEOTIDE SEQUENCE [LARGE SCALE GENOMIC DNA]</scope>
    <source>
        <strain evidence="6 7">DSM 45521</strain>
    </source>
</reference>
<dbReference type="Gene3D" id="3.30.9.10">
    <property type="entry name" value="D-Amino Acid Oxidase, subunit A, domain 2"/>
    <property type="match status" value="1"/>
</dbReference>
<feature type="domain" description="FAD dependent oxidoreductase" evidence="2">
    <location>
        <begin position="6"/>
        <end position="378"/>
    </location>
</feature>
<organism evidence="6 7">
    <name type="scientific">Williamsia limnetica</name>
    <dbReference type="NCBI Taxonomy" id="882452"/>
    <lineage>
        <taxon>Bacteria</taxon>
        <taxon>Bacillati</taxon>
        <taxon>Actinomycetota</taxon>
        <taxon>Actinomycetes</taxon>
        <taxon>Mycobacteriales</taxon>
        <taxon>Nocardiaceae</taxon>
        <taxon>Williamsia</taxon>
    </lineage>
</organism>
<dbReference type="GO" id="GO:0032259">
    <property type="term" value="P:methylation"/>
    <property type="evidence" value="ECO:0007669"/>
    <property type="project" value="UniProtKB-KW"/>
</dbReference>
<keyword evidence="6" id="KW-0489">Methyltransferase</keyword>
<dbReference type="SUPFAM" id="SSF101790">
    <property type="entry name" value="Aminomethyltransferase beta-barrel domain"/>
    <property type="match status" value="1"/>
</dbReference>
<dbReference type="SUPFAM" id="SSF54373">
    <property type="entry name" value="FAD-linked reductases, C-terminal domain"/>
    <property type="match status" value="1"/>
</dbReference>
<dbReference type="PANTHER" id="PTHR43757">
    <property type="entry name" value="AMINOMETHYLTRANSFERASE"/>
    <property type="match status" value="1"/>
</dbReference>
<feature type="domain" description="FAD dependent oxidoreductase central" evidence="5">
    <location>
        <begin position="381"/>
        <end position="436"/>
    </location>
</feature>
<feature type="domain" description="GCVT N-terminal" evidence="3">
    <location>
        <begin position="438"/>
        <end position="714"/>
    </location>
</feature>
<dbReference type="Pfam" id="PF08669">
    <property type="entry name" value="GCV_T_C"/>
    <property type="match status" value="1"/>
</dbReference>
<proteinExistence type="inferred from homology"/>
<dbReference type="SUPFAM" id="SSF51905">
    <property type="entry name" value="FAD/NAD(P)-binding domain"/>
    <property type="match status" value="1"/>
</dbReference>
<evidence type="ECO:0000259" key="3">
    <source>
        <dbReference type="Pfam" id="PF01571"/>
    </source>
</evidence>
<dbReference type="InterPro" id="IPR032503">
    <property type="entry name" value="FAO_M"/>
</dbReference>
<dbReference type="Pfam" id="PF16350">
    <property type="entry name" value="FAO_M"/>
    <property type="match status" value="1"/>
</dbReference>
<evidence type="ECO:0000313" key="6">
    <source>
        <dbReference type="EMBL" id="PYE13275.1"/>
    </source>
</evidence>
<comment type="caution">
    <text evidence="6">The sequence shown here is derived from an EMBL/GenBank/DDBJ whole genome shotgun (WGS) entry which is preliminary data.</text>
</comment>
<gene>
    <name evidence="6" type="ORF">DFR67_11745</name>
</gene>
<dbReference type="SUPFAM" id="SSF103025">
    <property type="entry name" value="Folate-binding domain"/>
    <property type="match status" value="1"/>
</dbReference>
<dbReference type="InterPro" id="IPR029043">
    <property type="entry name" value="GcvT/YgfZ_C"/>
</dbReference>